<dbReference type="Proteomes" id="UP000000602">
    <property type="component" value="Chromosome"/>
</dbReference>
<protein>
    <submittedName>
        <fullName evidence="1">Uncharacterized protein</fullName>
    </submittedName>
</protein>
<dbReference type="OrthoDB" id="9809746at2"/>
<dbReference type="EMBL" id="CR522870">
    <property type="protein sequence ID" value="CAG37439.1"/>
    <property type="molecule type" value="Genomic_DNA"/>
</dbReference>
<evidence type="ECO:0000313" key="1">
    <source>
        <dbReference type="EMBL" id="CAG37439.1"/>
    </source>
</evidence>
<dbReference type="InterPro" id="IPR036249">
    <property type="entry name" value="Thioredoxin-like_sf"/>
</dbReference>
<sequence>MKLQDKLDAIRTEFAESASVEVIKIMHRVNEDLKHSGILGKVLKVGDQVPDFTLADTTGNAIPLSSYLEKGPLVLTFFRGQW</sequence>
<dbReference type="HOGENOM" id="CLU_194398_0_0_7"/>
<dbReference type="Gene3D" id="3.40.30.10">
    <property type="entry name" value="Glutaredoxin"/>
    <property type="match status" value="1"/>
</dbReference>
<organism evidence="1 2">
    <name type="scientific">Desulfotalea psychrophila (strain LSv54 / DSM 12343)</name>
    <dbReference type="NCBI Taxonomy" id="177439"/>
    <lineage>
        <taxon>Bacteria</taxon>
        <taxon>Pseudomonadati</taxon>
        <taxon>Thermodesulfobacteriota</taxon>
        <taxon>Desulfobulbia</taxon>
        <taxon>Desulfobulbales</taxon>
        <taxon>Desulfocapsaceae</taxon>
        <taxon>Desulfotalea</taxon>
    </lineage>
</organism>
<dbReference type="STRING" id="177439.DP2710"/>
<accession>Q6AJP1</accession>
<dbReference type="KEGG" id="dps:DP2710"/>
<name>Q6AJP1_DESPS</name>
<dbReference type="eggNOG" id="COG1225">
    <property type="taxonomic scope" value="Bacteria"/>
</dbReference>
<keyword evidence="2" id="KW-1185">Reference proteome</keyword>
<gene>
    <name evidence="1" type="ordered locus">DP2710</name>
</gene>
<proteinExistence type="predicted"/>
<reference evidence="2" key="1">
    <citation type="journal article" date="2004" name="Environ. Microbiol.">
        <title>The genome of Desulfotalea psychrophila, a sulfate-reducing bacterium from permanently cold Arctic sediments.</title>
        <authorList>
            <person name="Rabus R."/>
            <person name="Ruepp A."/>
            <person name="Frickey T."/>
            <person name="Rattei T."/>
            <person name="Fartmann B."/>
            <person name="Stark M."/>
            <person name="Bauer M."/>
            <person name="Zibat A."/>
            <person name="Lombardot T."/>
            <person name="Becker I."/>
            <person name="Amann J."/>
            <person name="Gellner K."/>
            <person name="Teeling H."/>
            <person name="Leuschner W.D."/>
            <person name="Gloeckner F.-O."/>
            <person name="Lupas A.N."/>
            <person name="Amann R."/>
            <person name="Klenk H.-P."/>
        </authorList>
    </citation>
    <scope>NUCLEOTIDE SEQUENCE [LARGE SCALE GENOMIC DNA]</scope>
    <source>
        <strain evidence="2">DSM 12343 / LSv54</strain>
    </source>
</reference>
<dbReference type="RefSeq" id="WP_011189951.1">
    <property type="nucleotide sequence ID" value="NC_006138.1"/>
</dbReference>
<dbReference type="SUPFAM" id="SSF52833">
    <property type="entry name" value="Thioredoxin-like"/>
    <property type="match status" value="1"/>
</dbReference>
<evidence type="ECO:0000313" key="2">
    <source>
        <dbReference type="Proteomes" id="UP000000602"/>
    </source>
</evidence>
<dbReference type="AlphaFoldDB" id="Q6AJP1"/>